<sequence>MGTTLDLPFPVVTLLVTGCYAFEKIPLDNHILPHLGKTTGRGQKHVFYCKKYPCTCQLRLYKNDHLSPRMWQCGV</sequence>
<reference evidence="2" key="1">
    <citation type="journal article" date="2020" name="Stud. Mycol.">
        <title>101 Dothideomycetes genomes: a test case for predicting lifestyles and emergence of pathogens.</title>
        <authorList>
            <person name="Haridas S."/>
            <person name="Albert R."/>
            <person name="Binder M."/>
            <person name="Bloem J."/>
            <person name="Labutti K."/>
            <person name="Salamov A."/>
            <person name="Andreopoulos B."/>
            <person name="Baker S."/>
            <person name="Barry K."/>
            <person name="Bills G."/>
            <person name="Bluhm B."/>
            <person name="Cannon C."/>
            <person name="Castanera R."/>
            <person name="Culley D."/>
            <person name="Daum C."/>
            <person name="Ezra D."/>
            <person name="Gonzalez J."/>
            <person name="Henrissat B."/>
            <person name="Kuo A."/>
            <person name="Liang C."/>
            <person name="Lipzen A."/>
            <person name="Lutzoni F."/>
            <person name="Magnuson J."/>
            <person name="Mondo S."/>
            <person name="Nolan M."/>
            <person name="Ohm R."/>
            <person name="Pangilinan J."/>
            <person name="Park H.-J."/>
            <person name="Ramirez L."/>
            <person name="Alfaro M."/>
            <person name="Sun H."/>
            <person name="Tritt A."/>
            <person name="Yoshinaga Y."/>
            <person name="Zwiers L.-H."/>
            <person name="Turgeon B."/>
            <person name="Goodwin S."/>
            <person name="Spatafora J."/>
            <person name="Crous P."/>
            <person name="Grigoriev I."/>
        </authorList>
    </citation>
    <scope>NUCLEOTIDE SEQUENCE</scope>
    <source>
        <strain evidence="2">CBS 279.74</strain>
    </source>
</reference>
<evidence type="ECO:0000313" key="3">
    <source>
        <dbReference type="Proteomes" id="UP000799428"/>
    </source>
</evidence>
<dbReference type="EMBL" id="MU005794">
    <property type="protein sequence ID" value="KAF2702675.1"/>
    <property type="molecule type" value="Genomic_DNA"/>
</dbReference>
<feature type="signal peptide" evidence="1">
    <location>
        <begin position="1"/>
        <end position="21"/>
    </location>
</feature>
<evidence type="ECO:0000256" key="1">
    <source>
        <dbReference type="SAM" id="SignalP"/>
    </source>
</evidence>
<protein>
    <submittedName>
        <fullName evidence="2">Uncharacterized protein</fullName>
    </submittedName>
</protein>
<dbReference type="Proteomes" id="UP000799428">
    <property type="component" value="Unassembled WGS sequence"/>
</dbReference>
<gene>
    <name evidence="2" type="ORF">K504DRAFT_214498</name>
</gene>
<dbReference type="AlphaFoldDB" id="A0A6G1JR13"/>
<evidence type="ECO:0000313" key="2">
    <source>
        <dbReference type="EMBL" id="KAF2702675.1"/>
    </source>
</evidence>
<organism evidence="2 3">
    <name type="scientific">Pleomassaria siparia CBS 279.74</name>
    <dbReference type="NCBI Taxonomy" id="1314801"/>
    <lineage>
        <taxon>Eukaryota</taxon>
        <taxon>Fungi</taxon>
        <taxon>Dikarya</taxon>
        <taxon>Ascomycota</taxon>
        <taxon>Pezizomycotina</taxon>
        <taxon>Dothideomycetes</taxon>
        <taxon>Pleosporomycetidae</taxon>
        <taxon>Pleosporales</taxon>
        <taxon>Pleomassariaceae</taxon>
        <taxon>Pleomassaria</taxon>
    </lineage>
</organism>
<accession>A0A6G1JR13</accession>
<keyword evidence="3" id="KW-1185">Reference proteome</keyword>
<feature type="chain" id="PRO_5026349080" evidence="1">
    <location>
        <begin position="22"/>
        <end position="75"/>
    </location>
</feature>
<proteinExistence type="predicted"/>
<keyword evidence="1" id="KW-0732">Signal</keyword>
<name>A0A6G1JR13_9PLEO</name>